<feature type="non-terminal residue" evidence="4">
    <location>
        <position position="1"/>
    </location>
</feature>
<proteinExistence type="predicted"/>
<dbReference type="EMBL" id="AUSU01002230">
    <property type="protein sequence ID" value="EPS69209.1"/>
    <property type="molecule type" value="Genomic_DNA"/>
</dbReference>
<dbReference type="PANTHER" id="PTHR43285:SF2">
    <property type="entry name" value="ANTHRANILATE PHOSPHORIBOSYLTRANSFERASE"/>
    <property type="match status" value="1"/>
</dbReference>
<evidence type="ECO:0000259" key="3">
    <source>
        <dbReference type="Pfam" id="PF00591"/>
    </source>
</evidence>
<evidence type="ECO:0000256" key="2">
    <source>
        <dbReference type="ARBA" id="ARBA00022679"/>
    </source>
</evidence>
<keyword evidence="2" id="KW-0808">Transferase</keyword>
<dbReference type="InterPro" id="IPR005940">
    <property type="entry name" value="Anthranilate_Pribosyl_Tfrase"/>
</dbReference>
<protein>
    <recommendedName>
        <fullName evidence="3">Glycosyl transferase family 3 domain-containing protein</fullName>
    </recommendedName>
</protein>
<name>S8CPT7_9LAMI</name>
<evidence type="ECO:0000256" key="1">
    <source>
        <dbReference type="ARBA" id="ARBA00022676"/>
    </source>
</evidence>
<feature type="non-terminal residue" evidence="4">
    <location>
        <position position="139"/>
    </location>
</feature>
<dbReference type="Proteomes" id="UP000015453">
    <property type="component" value="Unassembled WGS sequence"/>
</dbReference>
<dbReference type="GO" id="GO:0005829">
    <property type="term" value="C:cytosol"/>
    <property type="evidence" value="ECO:0007669"/>
    <property type="project" value="TreeGrafter"/>
</dbReference>
<keyword evidence="5" id="KW-1185">Reference proteome</keyword>
<accession>S8CPT7</accession>
<dbReference type="AlphaFoldDB" id="S8CPT7"/>
<feature type="domain" description="Glycosyl transferase family 3" evidence="3">
    <location>
        <begin position="2"/>
        <end position="122"/>
    </location>
</feature>
<organism evidence="4 5">
    <name type="scientific">Genlisea aurea</name>
    <dbReference type="NCBI Taxonomy" id="192259"/>
    <lineage>
        <taxon>Eukaryota</taxon>
        <taxon>Viridiplantae</taxon>
        <taxon>Streptophyta</taxon>
        <taxon>Embryophyta</taxon>
        <taxon>Tracheophyta</taxon>
        <taxon>Spermatophyta</taxon>
        <taxon>Magnoliopsida</taxon>
        <taxon>eudicotyledons</taxon>
        <taxon>Gunneridae</taxon>
        <taxon>Pentapetalae</taxon>
        <taxon>asterids</taxon>
        <taxon>lamiids</taxon>
        <taxon>Lamiales</taxon>
        <taxon>Lentibulariaceae</taxon>
        <taxon>Genlisea</taxon>
    </lineage>
</organism>
<dbReference type="SUPFAM" id="SSF52418">
    <property type="entry name" value="Nucleoside phosphorylase/phosphoribosyltransferase catalytic domain"/>
    <property type="match status" value="1"/>
</dbReference>
<comment type="caution">
    <text evidence="4">The sequence shown here is derived from an EMBL/GenBank/DDBJ whole genome shotgun (WGS) entry which is preliminary data.</text>
</comment>
<dbReference type="PANTHER" id="PTHR43285">
    <property type="entry name" value="ANTHRANILATE PHOSPHORIBOSYLTRANSFERASE"/>
    <property type="match status" value="1"/>
</dbReference>
<dbReference type="GO" id="GO:0004048">
    <property type="term" value="F:anthranilate phosphoribosyltransferase activity"/>
    <property type="evidence" value="ECO:0007669"/>
    <property type="project" value="InterPro"/>
</dbReference>
<evidence type="ECO:0000313" key="4">
    <source>
        <dbReference type="EMBL" id="EPS69209.1"/>
    </source>
</evidence>
<evidence type="ECO:0000313" key="5">
    <source>
        <dbReference type="Proteomes" id="UP000015453"/>
    </source>
</evidence>
<dbReference type="OrthoDB" id="427800at2759"/>
<dbReference type="Gene3D" id="3.40.1030.10">
    <property type="entry name" value="Nucleoside phosphorylase/phosphoribosyltransferase catalytic domain"/>
    <property type="match status" value="1"/>
</dbReference>
<gene>
    <name evidence="4" type="ORF">M569_05556</name>
</gene>
<dbReference type="Pfam" id="PF00591">
    <property type="entry name" value="Glycos_transf_3"/>
    <property type="match status" value="1"/>
</dbReference>
<reference evidence="4 5" key="1">
    <citation type="journal article" date="2013" name="BMC Genomics">
        <title>The miniature genome of a carnivorous plant Genlisea aurea contains a low number of genes and short non-coding sequences.</title>
        <authorList>
            <person name="Leushkin E.V."/>
            <person name="Sutormin R.A."/>
            <person name="Nabieva E.R."/>
            <person name="Penin A.A."/>
            <person name="Kondrashov A.S."/>
            <person name="Logacheva M.D."/>
        </authorList>
    </citation>
    <scope>NUCLEOTIDE SEQUENCE [LARGE SCALE GENOMIC DNA]</scope>
</reference>
<keyword evidence="1" id="KW-0328">Glycosyltransferase</keyword>
<sequence>VDKMGKALQRFGMKRAFVVHSKGLDEMTPIGPGLILDVTPDRIDKFSFDPLDFGIPRCTVEDLRGGGPEYNAAAMRRVLDGEEGHVANALILNAAAALLVGGQVGDLAEGVELARKTHVSGKGRETLDLWIDASKKFKE</sequence>
<dbReference type="GO" id="GO:0000162">
    <property type="term" value="P:L-tryptophan biosynthetic process"/>
    <property type="evidence" value="ECO:0007669"/>
    <property type="project" value="InterPro"/>
</dbReference>
<dbReference type="InterPro" id="IPR000312">
    <property type="entry name" value="Glycosyl_Trfase_fam3"/>
</dbReference>
<dbReference type="InterPro" id="IPR035902">
    <property type="entry name" value="Nuc_phospho_transferase"/>
</dbReference>